<keyword evidence="4" id="KW-0146">Chitin degradation</keyword>
<dbReference type="HOGENOM" id="CLU_002833_6_1_6"/>
<evidence type="ECO:0000256" key="2">
    <source>
        <dbReference type="ARBA" id="ARBA00012729"/>
    </source>
</evidence>
<dbReference type="AlphaFoldDB" id="Q12MH4"/>
<dbReference type="SUPFAM" id="SSF51445">
    <property type="entry name" value="(Trans)glycosidases"/>
    <property type="match status" value="1"/>
</dbReference>
<dbReference type="SMART" id="SM00636">
    <property type="entry name" value="Glyco_18"/>
    <property type="match status" value="1"/>
</dbReference>
<protein>
    <recommendedName>
        <fullName evidence="2">chitinase</fullName>
        <ecNumber evidence="2">3.2.1.14</ecNumber>
    </recommendedName>
</protein>
<organism evidence="10 11">
    <name type="scientific">Shewanella denitrificans (strain OS217 / ATCC BAA-1090 / DSM 15013)</name>
    <dbReference type="NCBI Taxonomy" id="318161"/>
    <lineage>
        <taxon>Bacteria</taxon>
        <taxon>Pseudomonadati</taxon>
        <taxon>Pseudomonadota</taxon>
        <taxon>Gammaproteobacteria</taxon>
        <taxon>Alteromonadales</taxon>
        <taxon>Shewanellaceae</taxon>
        <taxon>Shewanella</taxon>
    </lineage>
</organism>
<evidence type="ECO:0000256" key="3">
    <source>
        <dbReference type="ARBA" id="ARBA00022801"/>
    </source>
</evidence>
<dbReference type="InterPro" id="IPR011583">
    <property type="entry name" value="Chitinase_II/V-like_cat"/>
</dbReference>
<dbReference type="eggNOG" id="COG3325">
    <property type="taxonomic scope" value="Bacteria"/>
</dbReference>
<evidence type="ECO:0000256" key="6">
    <source>
        <dbReference type="ARBA" id="ARBA00023326"/>
    </source>
</evidence>
<keyword evidence="6" id="KW-0119">Carbohydrate metabolism</keyword>
<dbReference type="InterPro" id="IPR050314">
    <property type="entry name" value="Glycosyl_Hydrlase_18"/>
</dbReference>
<dbReference type="PANTHER" id="PTHR11177:SF317">
    <property type="entry name" value="CHITINASE 12-RELATED"/>
    <property type="match status" value="1"/>
</dbReference>
<evidence type="ECO:0000256" key="5">
    <source>
        <dbReference type="ARBA" id="ARBA00023295"/>
    </source>
</evidence>
<dbReference type="STRING" id="318161.Sden_2070"/>
<keyword evidence="6" id="KW-0624">Polysaccharide degradation</keyword>
<dbReference type="GO" id="GO:0008843">
    <property type="term" value="F:endochitinase activity"/>
    <property type="evidence" value="ECO:0007669"/>
    <property type="project" value="UniProtKB-EC"/>
</dbReference>
<dbReference type="Gene3D" id="3.20.20.80">
    <property type="entry name" value="Glycosidases"/>
    <property type="match status" value="2"/>
</dbReference>
<dbReference type="InterPro" id="IPR017853">
    <property type="entry name" value="GH"/>
</dbReference>
<gene>
    <name evidence="10" type="ordered locus">Sden_2070</name>
</gene>
<evidence type="ECO:0000256" key="4">
    <source>
        <dbReference type="ARBA" id="ARBA00023024"/>
    </source>
</evidence>
<dbReference type="KEGG" id="sdn:Sden_2070"/>
<dbReference type="OrthoDB" id="9775889at2"/>
<evidence type="ECO:0000256" key="8">
    <source>
        <dbReference type="RuleBase" id="RU004453"/>
    </source>
</evidence>
<dbReference type="EMBL" id="CP000302">
    <property type="protein sequence ID" value="ABE55352.1"/>
    <property type="molecule type" value="Genomic_DNA"/>
</dbReference>
<dbReference type="CAZy" id="GH18">
    <property type="family name" value="Glycoside Hydrolase Family 18"/>
</dbReference>
<reference evidence="10 11" key="1">
    <citation type="submission" date="2006-03" db="EMBL/GenBank/DDBJ databases">
        <title>Complete sequence of Shewanella denitrificans OS217.</title>
        <authorList>
            <consortium name="US DOE Joint Genome Institute"/>
            <person name="Copeland A."/>
            <person name="Lucas S."/>
            <person name="Lapidus A."/>
            <person name="Barry K."/>
            <person name="Detter J.C."/>
            <person name="Glavina del Rio T."/>
            <person name="Hammon N."/>
            <person name="Israni S."/>
            <person name="Dalin E."/>
            <person name="Tice H."/>
            <person name="Pitluck S."/>
            <person name="Brettin T."/>
            <person name="Bruce D."/>
            <person name="Han C."/>
            <person name="Tapia R."/>
            <person name="Gilna P."/>
            <person name="Kiss H."/>
            <person name="Schmutz J."/>
            <person name="Larimer F."/>
            <person name="Land M."/>
            <person name="Hauser L."/>
            <person name="Kyrpides N."/>
            <person name="Lykidis A."/>
            <person name="Richardson P."/>
        </authorList>
    </citation>
    <scope>NUCLEOTIDE SEQUENCE [LARGE SCALE GENOMIC DNA]</scope>
    <source>
        <strain evidence="11">OS217 / ATCC BAA-1090 / DSM 15013</strain>
    </source>
</reference>
<dbReference type="GO" id="GO:0008061">
    <property type="term" value="F:chitin binding"/>
    <property type="evidence" value="ECO:0007669"/>
    <property type="project" value="InterPro"/>
</dbReference>
<dbReference type="PROSITE" id="PS51910">
    <property type="entry name" value="GH18_2"/>
    <property type="match status" value="1"/>
</dbReference>
<sequence length="465" mass="51700">MSINAQTESPSHGKEVIGYITNYDGWKSQASLVVPEQGCYCQLNVDFSKYTILNFAFFGLAKDGSLHSADGRNKNIFLQGQLQESSPLLTTPYYNSYDTLILYGSTATSQQVDTDGLIKLAHAAGVKVMASIGGWSMSKHFCEVAADARKRSTFIDDCANLITTFGFDGIDIDWEYPNEMGMNIENYSDADYANFATLMAELRREIGTGNENGKVLITAAMSADPTNLAGYNWERLQASMDYFNIMTYDINGGWSDKAGHNSPLYNYPGAERSLSLDSTTQFLIEQGVERNKINLGVAFYGRGVITKDPAVLNGPTADKVKTIPQPGEEYFQPDGPIMSCGDFDNWGYWDATPFYSAIQQKTGGGTINGWNSHWDANAKVPYLTKDNYFLSYDNVRSIKEKAYYVVDEDLAGLIVWNVYGDMENMMESELVGHKNRLCPNRTNVLADAINEAFIIGNTRHLIQNR</sequence>
<comment type="similarity">
    <text evidence="8">Belongs to the glycosyl hydrolase 18 family.</text>
</comment>
<dbReference type="SUPFAM" id="SSF54556">
    <property type="entry name" value="Chitinase insertion domain"/>
    <property type="match status" value="1"/>
</dbReference>
<dbReference type="InterPro" id="IPR001579">
    <property type="entry name" value="Glyco_hydro_18_chit_AS"/>
</dbReference>
<dbReference type="PANTHER" id="PTHR11177">
    <property type="entry name" value="CHITINASE"/>
    <property type="match status" value="1"/>
</dbReference>
<keyword evidence="3 7" id="KW-0378">Hydrolase</keyword>
<dbReference type="InterPro" id="IPR001223">
    <property type="entry name" value="Glyco_hydro18_cat"/>
</dbReference>
<proteinExistence type="inferred from homology"/>
<keyword evidence="5 7" id="KW-0326">Glycosidase</keyword>
<comment type="catalytic activity">
    <reaction evidence="1">
        <text>Random endo-hydrolysis of N-acetyl-beta-D-glucosaminide (1-&gt;4)-beta-linkages in chitin and chitodextrins.</text>
        <dbReference type="EC" id="3.2.1.14"/>
    </reaction>
</comment>
<accession>Q12MH4</accession>
<dbReference type="RefSeq" id="WP_011496507.1">
    <property type="nucleotide sequence ID" value="NC_007954.1"/>
</dbReference>
<dbReference type="GO" id="GO:0000272">
    <property type="term" value="P:polysaccharide catabolic process"/>
    <property type="evidence" value="ECO:0007669"/>
    <property type="project" value="UniProtKB-KW"/>
</dbReference>
<feature type="domain" description="GH18" evidence="9">
    <location>
        <begin position="14"/>
        <end position="433"/>
    </location>
</feature>
<evidence type="ECO:0000259" key="9">
    <source>
        <dbReference type="PROSITE" id="PS51910"/>
    </source>
</evidence>
<dbReference type="InterPro" id="IPR029070">
    <property type="entry name" value="Chitinase_insertion_sf"/>
</dbReference>
<keyword evidence="11" id="KW-1185">Reference proteome</keyword>
<dbReference type="PROSITE" id="PS01095">
    <property type="entry name" value="GH18_1"/>
    <property type="match status" value="1"/>
</dbReference>
<dbReference type="GO" id="GO:0006032">
    <property type="term" value="P:chitin catabolic process"/>
    <property type="evidence" value="ECO:0007669"/>
    <property type="project" value="UniProtKB-KW"/>
</dbReference>
<name>Q12MH4_SHEDO</name>
<dbReference type="Pfam" id="PF00704">
    <property type="entry name" value="Glyco_hydro_18"/>
    <property type="match status" value="1"/>
</dbReference>
<evidence type="ECO:0000313" key="10">
    <source>
        <dbReference type="EMBL" id="ABE55352.1"/>
    </source>
</evidence>
<dbReference type="Proteomes" id="UP000001982">
    <property type="component" value="Chromosome"/>
</dbReference>
<evidence type="ECO:0000256" key="7">
    <source>
        <dbReference type="RuleBase" id="RU000489"/>
    </source>
</evidence>
<dbReference type="EC" id="3.2.1.14" evidence="2"/>
<evidence type="ECO:0000256" key="1">
    <source>
        <dbReference type="ARBA" id="ARBA00000822"/>
    </source>
</evidence>
<evidence type="ECO:0000313" key="11">
    <source>
        <dbReference type="Proteomes" id="UP000001982"/>
    </source>
</evidence>